<dbReference type="EMBL" id="CADIKM010000002">
    <property type="protein sequence ID" value="CAB3778502.1"/>
    <property type="molecule type" value="Genomic_DNA"/>
</dbReference>
<dbReference type="PANTHER" id="PTHR34982:SF1">
    <property type="entry name" value="FLAGELLAR ASSEMBLY PROTEIN FLIH"/>
    <property type="match status" value="1"/>
</dbReference>
<evidence type="ECO:0000256" key="2">
    <source>
        <dbReference type="ARBA" id="ARBA00004496"/>
    </source>
</evidence>
<evidence type="ECO:0000313" key="13">
    <source>
        <dbReference type="Proteomes" id="UP000494115"/>
    </source>
</evidence>
<dbReference type="GO" id="GO:0015031">
    <property type="term" value="P:protein transport"/>
    <property type="evidence" value="ECO:0007669"/>
    <property type="project" value="UniProtKB-KW"/>
</dbReference>
<evidence type="ECO:0000256" key="1">
    <source>
        <dbReference type="ARBA" id="ARBA00003041"/>
    </source>
</evidence>
<dbReference type="InterPro" id="IPR051472">
    <property type="entry name" value="T3SS_Stator/FliH"/>
</dbReference>
<dbReference type="GO" id="GO:0003774">
    <property type="term" value="F:cytoskeletal motor activity"/>
    <property type="evidence" value="ECO:0007669"/>
    <property type="project" value="InterPro"/>
</dbReference>
<reference evidence="12 13" key="1">
    <citation type="submission" date="2020-04" db="EMBL/GenBank/DDBJ databases">
        <authorList>
            <person name="De Canck E."/>
        </authorList>
    </citation>
    <scope>NUCLEOTIDE SEQUENCE [LARGE SCALE GENOMIC DNA]</scope>
    <source>
        <strain evidence="12 13">LMG 28138</strain>
    </source>
</reference>
<evidence type="ECO:0000256" key="10">
    <source>
        <dbReference type="SAM" id="MobiDB-lite"/>
    </source>
</evidence>
<evidence type="ECO:0000256" key="4">
    <source>
        <dbReference type="ARBA" id="ARBA00016507"/>
    </source>
</evidence>
<dbReference type="AlphaFoldDB" id="A0A6S7AV68"/>
<keyword evidence="12" id="KW-0969">Cilium</keyword>
<gene>
    <name evidence="12" type="primary">fliH</name>
    <name evidence="12" type="ORF">LMG28138_00493</name>
</gene>
<evidence type="ECO:0000256" key="7">
    <source>
        <dbReference type="ARBA" id="ARBA00022795"/>
    </source>
</evidence>
<dbReference type="Pfam" id="PF02108">
    <property type="entry name" value="FliH"/>
    <property type="match status" value="1"/>
</dbReference>
<evidence type="ECO:0000313" key="12">
    <source>
        <dbReference type="EMBL" id="CAB3778502.1"/>
    </source>
</evidence>
<evidence type="ECO:0000256" key="8">
    <source>
        <dbReference type="ARBA" id="ARBA00022927"/>
    </source>
</evidence>
<dbReference type="GO" id="GO:0005829">
    <property type="term" value="C:cytosol"/>
    <property type="evidence" value="ECO:0007669"/>
    <property type="project" value="TreeGrafter"/>
</dbReference>
<accession>A0A6S7AV68</accession>
<protein>
    <recommendedName>
        <fullName evidence="4">Flagellar assembly protein FliH</fullName>
    </recommendedName>
</protein>
<sequence length="229" mass="24421">MSRGQIISKERLTAYQRWEMASFDPPPPPPPEPVVEPEELPDPSIAERARLAEETRAAAYAEGLAAGQAQGYEAGFSAGHLDGLNQGLAEAQLVAAQLKALADSFMTALKAADAEVADGIVALAYDVAREVVRQSITLDPTVLLGAVREVLAADPALAGTPQILVNPADMPVLEAYLKEELETSGWVMRADPNVERGGCRARAATGEVDATLATRWKRVLLALGEHSEW</sequence>
<keyword evidence="13" id="KW-1185">Reference proteome</keyword>
<evidence type="ECO:0000256" key="9">
    <source>
        <dbReference type="ARBA" id="ARBA00023225"/>
    </source>
</evidence>
<evidence type="ECO:0000256" key="5">
    <source>
        <dbReference type="ARBA" id="ARBA00022448"/>
    </source>
</evidence>
<comment type="similarity">
    <text evidence="3">Belongs to the FliH family.</text>
</comment>
<comment type="function">
    <text evidence="1">Needed for flagellar regrowth and assembly.</text>
</comment>
<dbReference type="GO" id="GO:0044781">
    <property type="term" value="P:bacterial-type flagellum organization"/>
    <property type="evidence" value="ECO:0007669"/>
    <property type="project" value="UniProtKB-KW"/>
</dbReference>
<dbReference type="GO" id="GO:0071973">
    <property type="term" value="P:bacterial-type flagellum-dependent cell motility"/>
    <property type="evidence" value="ECO:0007669"/>
    <property type="project" value="InterPro"/>
</dbReference>
<organism evidence="12 13">
    <name type="scientific">Pararobbsia alpina</name>
    <dbReference type="NCBI Taxonomy" id="621374"/>
    <lineage>
        <taxon>Bacteria</taxon>
        <taxon>Pseudomonadati</taxon>
        <taxon>Pseudomonadota</taxon>
        <taxon>Betaproteobacteria</taxon>
        <taxon>Burkholderiales</taxon>
        <taxon>Burkholderiaceae</taxon>
        <taxon>Pararobbsia</taxon>
    </lineage>
</organism>
<dbReference type="PRINTS" id="PR01003">
    <property type="entry name" value="FLGFLIH"/>
</dbReference>
<feature type="compositionally biased region" description="Pro residues" evidence="10">
    <location>
        <begin position="24"/>
        <end position="34"/>
    </location>
</feature>
<keyword evidence="5" id="KW-0813">Transport</keyword>
<keyword evidence="7" id="KW-1005">Bacterial flagellum biogenesis</keyword>
<keyword evidence="9" id="KW-1006">Bacterial flagellum protein export</keyword>
<evidence type="ECO:0000256" key="6">
    <source>
        <dbReference type="ARBA" id="ARBA00022490"/>
    </source>
</evidence>
<feature type="domain" description="Flagellar assembly protein FliH/Type III secretion system HrpE" evidence="11">
    <location>
        <begin position="94"/>
        <end position="219"/>
    </location>
</feature>
<dbReference type="InterPro" id="IPR018035">
    <property type="entry name" value="Flagellar_FliH/T3SS_HrpE"/>
</dbReference>
<evidence type="ECO:0000259" key="11">
    <source>
        <dbReference type="Pfam" id="PF02108"/>
    </source>
</evidence>
<dbReference type="NCBIfam" id="NF004270">
    <property type="entry name" value="PRK05687.2-1"/>
    <property type="match status" value="1"/>
</dbReference>
<keyword evidence="8" id="KW-0653">Protein transport</keyword>
<proteinExistence type="inferred from homology"/>
<name>A0A6S7AV68_9BURK</name>
<dbReference type="Proteomes" id="UP000494115">
    <property type="component" value="Unassembled WGS sequence"/>
</dbReference>
<dbReference type="InterPro" id="IPR000563">
    <property type="entry name" value="Flag_FliH"/>
</dbReference>
<feature type="region of interest" description="Disordered" evidence="10">
    <location>
        <begin position="18"/>
        <end position="44"/>
    </location>
</feature>
<evidence type="ECO:0000256" key="3">
    <source>
        <dbReference type="ARBA" id="ARBA00006602"/>
    </source>
</evidence>
<keyword evidence="6" id="KW-0963">Cytoplasm</keyword>
<dbReference type="GO" id="GO:0009288">
    <property type="term" value="C:bacterial-type flagellum"/>
    <property type="evidence" value="ECO:0007669"/>
    <property type="project" value="InterPro"/>
</dbReference>
<dbReference type="RefSeq" id="WP_175103059.1">
    <property type="nucleotide sequence ID" value="NZ_CADIKM010000002.1"/>
</dbReference>
<keyword evidence="12" id="KW-0282">Flagellum</keyword>
<comment type="subcellular location">
    <subcellularLocation>
        <location evidence="2">Cytoplasm</location>
    </subcellularLocation>
</comment>
<dbReference type="PANTHER" id="PTHR34982">
    <property type="entry name" value="YOP PROTEINS TRANSLOCATION PROTEIN L"/>
    <property type="match status" value="1"/>
</dbReference>
<keyword evidence="12" id="KW-0966">Cell projection</keyword>